<protein>
    <submittedName>
        <fullName evidence="1">Putative ovule protein</fullName>
    </submittedName>
</protein>
<organism evidence="1">
    <name type="scientific">Solanum chacoense</name>
    <name type="common">Chaco potato</name>
    <dbReference type="NCBI Taxonomy" id="4108"/>
    <lineage>
        <taxon>Eukaryota</taxon>
        <taxon>Viridiplantae</taxon>
        <taxon>Streptophyta</taxon>
        <taxon>Embryophyta</taxon>
        <taxon>Tracheophyta</taxon>
        <taxon>Spermatophyta</taxon>
        <taxon>Magnoliopsida</taxon>
        <taxon>eudicotyledons</taxon>
        <taxon>Gunneridae</taxon>
        <taxon>Pentapetalae</taxon>
        <taxon>asterids</taxon>
        <taxon>lamiids</taxon>
        <taxon>Solanales</taxon>
        <taxon>Solanaceae</taxon>
        <taxon>Solanoideae</taxon>
        <taxon>Solaneae</taxon>
        <taxon>Solanum</taxon>
    </lineage>
</organism>
<evidence type="ECO:0000313" key="1">
    <source>
        <dbReference type="EMBL" id="JAP18005.1"/>
    </source>
</evidence>
<dbReference type="EMBL" id="GEDG01027164">
    <property type="protein sequence ID" value="JAP14028.1"/>
    <property type="molecule type" value="Transcribed_RNA"/>
</dbReference>
<dbReference type="EMBL" id="GEDG01021810">
    <property type="protein sequence ID" value="JAP18005.1"/>
    <property type="molecule type" value="Transcribed_RNA"/>
</dbReference>
<reference evidence="1" key="1">
    <citation type="submission" date="2015-12" db="EMBL/GenBank/DDBJ databases">
        <title>Gene expression during late stages of embryo sac development: a critical building block for successful pollen-pistil interactions.</title>
        <authorList>
            <person name="Liu Y."/>
            <person name="Joly V."/>
            <person name="Sabar M."/>
            <person name="Matton D.P."/>
        </authorList>
    </citation>
    <scope>NUCLEOTIDE SEQUENCE</scope>
</reference>
<dbReference type="AlphaFoldDB" id="A0A0V0HC81"/>
<accession>A0A0V0HC81</accession>
<proteinExistence type="predicted"/>
<sequence>MKGKAKSNFSHIFSTRDRHKERCECQTNSKISVQILFIPTYHVISGNYYQIDIAAVERTGTSAPA</sequence>
<name>A0A0V0HC81_SOLCH</name>